<comment type="caution">
    <text evidence="1">The sequence shown here is derived from an EMBL/GenBank/DDBJ whole genome shotgun (WGS) entry which is preliminary data.</text>
</comment>
<name>A0A0M3DMN5_9FIRM</name>
<keyword evidence="2" id="KW-1185">Reference proteome</keyword>
<evidence type="ECO:0000313" key="2">
    <source>
        <dbReference type="Proteomes" id="UP000034407"/>
    </source>
</evidence>
<protein>
    <submittedName>
        <fullName evidence="1">Uncharacterized protein</fullName>
    </submittedName>
</protein>
<dbReference type="PATRIC" id="fig|1629550.3.peg.305"/>
<organism evidence="1 2">
    <name type="scientific">Paraclostridium benzoelyticum</name>
    <dbReference type="NCBI Taxonomy" id="1629550"/>
    <lineage>
        <taxon>Bacteria</taxon>
        <taxon>Bacillati</taxon>
        <taxon>Bacillota</taxon>
        <taxon>Clostridia</taxon>
        <taxon>Peptostreptococcales</taxon>
        <taxon>Peptostreptococcaceae</taxon>
        <taxon>Paraclostridium</taxon>
    </lineage>
</organism>
<reference evidence="1 2" key="1">
    <citation type="submission" date="2015-04" db="EMBL/GenBank/DDBJ databases">
        <title>Microcin producing Clostridium sp. JC272T.</title>
        <authorList>
            <person name="Jyothsna T."/>
            <person name="Sasikala C."/>
            <person name="Ramana C."/>
        </authorList>
    </citation>
    <scope>NUCLEOTIDE SEQUENCE [LARGE SCALE GENOMIC DNA]</scope>
    <source>
        <strain evidence="1 2">JC272</strain>
    </source>
</reference>
<feature type="non-terminal residue" evidence="1">
    <location>
        <position position="1"/>
    </location>
</feature>
<dbReference type="RefSeq" id="WP_046821739.1">
    <property type="nucleotide sequence ID" value="NZ_LBBT01000032.1"/>
</dbReference>
<accession>A0A0M3DMN5</accession>
<sequence>SIMCIYYYNKFNSNTVDEESYFILKQIFESIDNNNLNNAQNLTKKLIDIEKEKGNNDTKFLEDALKTLR</sequence>
<proteinExistence type="predicted"/>
<evidence type="ECO:0000313" key="1">
    <source>
        <dbReference type="EMBL" id="KKY02714.1"/>
    </source>
</evidence>
<dbReference type="Proteomes" id="UP000034407">
    <property type="component" value="Unassembled WGS sequence"/>
</dbReference>
<dbReference type="EMBL" id="LBBT01000032">
    <property type="protein sequence ID" value="KKY02714.1"/>
    <property type="molecule type" value="Genomic_DNA"/>
</dbReference>
<dbReference type="AlphaFoldDB" id="A0A0M3DMN5"/>
<gene>
    <name evidence="1" type="ORF">VN21_01675</name>
</gene>